<accession>A0AAE6IVC2</accession>
<evidence type="ECO:0000313" key="1">
    <source>
        <dbReference type="EMBL" id="QEJ99009.1"/>
    </source>
</evidence>
<dbReference type="EMBL" id="CP042817">
    <property type="protein sequence ID" value="QEJ99009.1"/>
    <property type="molecule type" value="Genomic_DNA"/>
</dbReference>
<proteinExistence type="predicted"/>
<dbReference type="AlphaFoldDB" id="A0AAE6IVC2"/>
<reference evidence="1 2" key="1">
    <citation type="submission" date="2019-08" db="EMBL/GenBank/DDBJ databases">
        <authorList>
            <person name="Kuhnert P."/>
        </authorList>
    </citation>
    <scope>NUCLEOTIDE SEQUENCE [LARGE SCALE GENOMIC DNA]</scope>
    <source>
        <strain evidence="1 2">B36.5</strain>
    </source>
</reference>
<sequence>MAVLSFAVHGKMKPASFKASCYKKSPTQRNGGQFTIRMPDPQVIIANLAINIMEINYKMPVAHA</sequence>
<name>A0AAE6IVC2_TREPH</name>
<organism evidence="1 2">
    <name type="scientific">Treponema phagedenis</name>
    <dbReference type="NCBI Taxonomy" id="162"/>
    <lineage>
        <taxon>Bacteria</taxon>
        <taxon>Pseudomonadati</taxon>
        <taxon>Spirochaetota</taxon>
        <taxon>Spirochaetia</taxon>
        <taxon>Spirochaetales</taxon>
        <taxon>Treponemataceae</taxon>
        <taxon>Treponema</taxon>
    </lineage>
</organism>
<dbReference type="Proteomes" id="UP000323594">
    <property type="component" value="Chromosome"/>
</dbReference>
<gene>
    <name evidence="1" type="ORF">FUT82_14090</name>
</gene>
<evidence type="ECO:0000313" key="2">
    <source>
        <dbReference type="Proteomes" id="UP000323594"/>
    </source>
</evidence>
<protein>
    <submittedName>
        <fullName evidence="1">Uncharacterized protein</fullName>
    </submittedName>
</protein>